<evidence type="ECO:0000313" key="4">
    <source>
        <dbReference type="Proteomes" id="UP000735302"/>
    </source>
</evidence>
<dbReference type="AlphaFoldDB" id="A0AAV3YHN8"/>
<keyword evidence="2" id="KW-0175">Coiled coil</keyword>
<dbReference type="PANTHER" id="PTHR11046:SF29">
    <property type="match status" value="1"/>
</dbReference>
<reference evidence="3 4" key="1">
    <citation type="journal article" date="2021" name="Elife">
        <title>Chloroplast acquisition without the gene transfer in kleptoplastic sea slugs, Plakobranchus ocellatus.</title>
        <authorList>
            <person name="Maeda T."/>
            <person name="Takahashi S."/>
            <person name="Yoshida T."/>
            <person name="Shimamura S."/>
            <person name="Takaki Y."/>
            <person name="Nagai Y."/>
            <person name="Toyoda A."/>
            <person name="Suzuki Y."/>
            <person name="Arimoto A."/>
            <person name="Ishii H."/>
            <person name="Satoh N."/>
            <person name="Nishiyama T."/>
            <person name="Hasebe M."/>
            <person name="Maruyama T."/>
            <person name="Minagawa J."/>
            <person name="Obokata J."/>
            <person name="Shigenobu S."/>
        </authorList>
    </citation>
    <scope>NUCLEOTIDE SEQUENCE [LARGE SCALE GENOMIC DNA]</scope>
</reference>
<evidence type="ECO:0000313" key="3">
    <source>
        <dbReference type="EMBL" id="GFN81880.1"/>
    </source>
</evidence>
<keyword evidence="1" id="KW-0540">Nuclease</keyword>
<dbReference type="EMBL" id="BLXT01000975">
    <property type="protein sequence ID" value="GFN81880.1"/>
    <property type="molecule type" value="Genomic_DNA"/>
</dbReference>
<dbReference type="PANTHER" id="PTHR11046">
    <property type="entry name" value="OLIGORIBONUCLEASE, MITOCHONDRIAL"/>
    <property type="match status" value="1"/>
</dbReference>
<name>A0AAV3YHN8_9GAST</name>
<comment type="caution">
    <text evidence="3">The sequence shown here is derived from an EMBL/GenBank/DDBJ whole genome shotgun (WGS) entry which is preliminary data.</text>
</comment>
<dbReference type="GO" id="GO:0000175">
    <property type="term" value="F:3'-5'-RNA exonuclease activity"/>
    <property type="evidence" value="ECO:0007669"/>
    <property type="project" value="InterPro"/>
</dbReference>
<evidence type="ECO:0000256" key="2">
    <source>
        <dbReference type="SAM" id="Coils"/>
    </source>
</evidence>
<evidence type="ECO:0000256" key="1">
    <source>
        <dbReference type="ARBA" id="ARBA00022722"/>
    </source>
</evidence>
<feature type="coiled-coil region" evidence="2">
    <location>
        <begin position="265"/>
        <end position="306"/>
    </location>
</feature>
<protein>
    <submittedName>
        <fullName evidence="3">Uncharacterized protein</fullName>
    </submittedName>
</protein>
<dbReference type="InterPro" id="IPR022894">
    <property type="entry name" value="Oligoribonuclease"/>
</dbReference>
<keyword evidence="1" id="KW-0378">Hydrolase</keyword>
<accession>A0AAV3YHN8</accession>
<organism evidence="3 4">
    <name type="scientific">Plakobranchus ocellatus</name>
    <dbReference type="NCBI Taxonomy" id="259542"/>
    <lineage>
        <taxon>Eukaryota</taxon>
        <taxon>Metazoa</taxon>
        <taxon>Spiralia</taxon>
        <taxon>Lophotrochozoa</taxon>
        <taxon>Mollusca</taxon>
        <taxon>Gastropoda</taxon>
        <taxon>Heterobranchia</taxon>
        <taxon>Euthyneura</taxon>
        <taxon>Panpulmonata</taxon>
        <taxon>Sacoglossa</taxon>
        <taxon>Placobranchoidea</taxon>
        <taxon>Plakobranchidae</taxon>
        <taxon>Plakobranchus</taxon>
    </lineage>
</organism>
<proteinExistence type="predicted"/>
<sequence>MDRLSSLKALTDNGLFEHLQRHFIRHGKGRPCDPPQVNGVTNGLLLTLYVMKEECSASFRQLREWLQKLVPHTEFVSESRIYQRIQHVVDTCTSVPTETAIPFLQEEYCFNSLSDSLSALGLQRFHISGAQPYSEPPSQDVTNEVIVDLEKLRAQEREGQAFVHKWVAKLSILASELTNTQLKRKVDKCFAEYKKLLKNKNKSVESLCKLTEFLKTPFVKSEDKCIKPVPLLKIEKCKGCVNKDVTMSQLEEQHKAESILQLDVITSLNQDKTKLNEDMKDACQANKNLKEELKCVKLVNEDFKRELNSVKKSKLYQQTHAQKRKLKDLAIEKEHLIQANEDAAATIGSLREEVYNLKKKIKTEQTVKSKYKIACKEKSAINADLSDMLESEKIQLQVKEEGKRQRYSDNIRQTFYALQGEGNVAASNCSNVVATVAKHMFGTILNKEDLPCKSTALNFSNEASVIAHHHVVDEIINTNHFMFASDATSRQKSHYLEQHIQLSNGKNLSLGFTEIASDDSDTLLEKCTSMFEKLCEIYCKANEEFDLSILFKEVIRKLKCVMSDRASVMKSFDKKLAAFRKDLLDDEDCSTHFLFCNAHFLLALSAAAEQGISIVEKEWIEDGNQLGRDANPVYKSFEKNAESAATRTIRMASECLGPRGDEKSGARKEWLSFCSLKDIQSKFSSYRSNRFNNLFQNATAVLHHRLHVPIFLNEYVSHSNLKLKSILEDMSDKRVISNIAALSFFHIYFSEPYWLLMNSSRTYLEFPDYVKKMDCTLDRWTEVDFDLLSVTSVFSDFKAADCDIFVLKEFLKSDVFDQEIFMTTLKVIVETSRKALKRQLSDFLEGGVFGCELSDEVKDILKTCPLTNLTGERLFGDLDYDMNKRRNTSLSMRSTYCMWKHNKTAQWLASQNSQEIHKLIQKGIDNAPEWKQHQKDERVAVQEKVKQRIKENKWKKNEKEIKLREKKLAAINAMLGVPLATTKEELDSIFDGPKATEKMKDQIRYRSIVLGENITMTGGKKALYDKLLAQILSAHPHNSGSSDTNSAD</sequence>
<gene>
    <name evidence="3" type="ORF">PoB_000838600</name>
</gene>
<keyword evidence="4" id="KW-1185">Reference proteome</keyword>
<dbReference type="Proteomes" id="UP000735302">
    <property type="component" value="Unassembled WGS sequence"/>
</dbReference>